<evidence type="ECO:0000256" key="5">
    <source>
        <dbReference type="ARBA" id="ARBA00022630"/>
    </source>
</evidence>
<comment type="cofactor">
    <cofactor evidence="1">
        <name>FAD</name>
        <dbReference type="ChEBI" id="CHEBI:57692"/>
    </cofactor>
</comment>
<dbReference type="InterPro" id="IPR050260">
    <property type="entry name" value="FAD-bd_OxRdtase"/>
</dbReference>
<organism evidence="11 12">
    <name type="scientific">Pseudomonas glycinae</name>
    <dbReference type="NCBI Taxonomy" id="1785145"/>
    <lineage>
        <taxon>Bacteria</taxon>
        <taxon>Pseudomonadati</taxon>
        <taxon>Pseudomonadota</taxon>
        <taxon>Gammaproteobacteria</taxon>
        <taxon>Pseudomonadales</taxon>
        <taxon>Pseudomonadaceae</taxon>
        <taxon>Pseudomonas</taxon>
    </lineage>
</organism>
<reference evidence="11" key="1">
    <citation type="submission" date="2017-12" db="EMBL/GenBank/DDBJ databases">
        <title>Pseudomonas sp. MS586 complete sequence.</title>
        <authorList>
            <person name="Lu S."/>
            <person name="Deng P."/>
        </authorList>
    </citation>
    <scope>NUCLEOTIDE SEQUENCE</scope>
    <source>
        <strain evidence="11">MS586</strain>
    </source>
</reference>
<sequence length="382" mass="40269">MSAPVVIVGTGLAGYNLAREFRKLDGETPLLLITADDGRSYSKPMLSTGFGKNKDADGLSMAEPGAMADQLKAEIRTHTRISGIDPGHKRLWIGEEAVSYRDLILAWGAETVRVPIEGDGADLVFPINDLEDYARFRAAAAGKRRVLLLGAGLIGCEFANDLILGGYEVQLVAPCEQVMPTLLHPAAAAAVQAGLESLGARFHLGPVLTRLQKVADGLEAHLSDGQVVPCDVVVSAIGLRPRIDLAAAAGIQTNRGVVVDRHLQTSHANIYALGDCAEVDGLNLLYVMPLMSCARALAQTLAGNPTVVNYGPMPITVKTPVCPLVVSPPPRGREGVWTVEGQGADVKVLCHDAEGQLLGYALTGAAVMEKLALNKQLPALLA</sequence>
<evidence type="ECO:0000256" key="7">
    <source>
        <dbReference type="ARBA" id="ARBA00023002"/>
    </source>
</evidence>
<dbReference type="SUPFAM" id="SSF51905">
    <property type="entry name" value="FAD/NAD(P)-binding domain"/>
    <property type="match status" value="1"/>
</dbReference>
<dbReference type="PRINTS" id="PR00411">
    <property type="entry name" value="PNDRDTASEI"/>
</dbReference>
<dbReference type="InterPro" id="IPR041364">
    <property type="entry name" value="Rbx-bd"/>
</dbReference>
<name>A0ABM5ZH69_9PSED</name>
<evidence type="ECO:0000256" key="6">
    <source>
        <dbReference type="ARBA" id="ARBA00022827"/>
    </source>
</evidence>
<feature type="domain" description="FAD/NAD(P)-binding" evidence="9">
    <location>
        <begin position="5"/>
        <end position="282"/>
    </location>
</feature>
<accession>A0ABM5ZH69</accession>
<dbReference type="Gene3D" id="3.30.390.120">
    <property type="match status" value="1"/>
</dbReference>
<dbReference type="PANTHER" id="PTHR43429:SF3">
    <property type="entry name" value="NITRITE REDUCTASE [NAD(P)H]"/>
    <property type="match status" value="1"/>
</dbReference>
<dbReference type="RefSeq" id="WP_064379793.1">
    <property type="nucleotide sequence ID" value="NZ_BQIG01000007.1"/>
</dbReference>
<evidence type="ECO:0000256" key="8">
    <source>
        <dbReference type="ARBA" id="ARBA00023027"/>
    </source>
</evidence>
<comment type="similarity">
    <text evidence="3">Belongs to the FAD-dependent oxidoreductase family.</text>
</comment>
<dbReference type="PANTHER" id="PTHR43429">
    <property type="entry name" value="PYRIDINE NUCLEOTIDE-DISULFIDE OXIDOREDUCTASE DOMAIN-CONTAINING"/>
    <property type="match status" value="1"/>
</dbReference>
<evidence type="ECO:0000259" key="9">
    <source>
        <dbReference type="Pfam" id="PF07992"/>
    </source>
</evidence>
<gene>
    <name evidence="11" type="ORF">AWU82_06970</name>
</gene>
<keyword evidence="6" id="KW-0274">FAD</keyword>
<dbReference type="Proteomes" id="UP000075187">
    <property type="component" value="Chromosome"/>
</dbReference>
<dbReference type="Pfam" id="PF07992">
    <property type="entry name" value="Pyr_redox_2"/>
    <property type="match status" value="1"/>
</dbReference>
<feature type="domain" description="Rubredoxin binding" evidence="10">
    <location>
        <begin position="308"/>
        <end position="377"/>
    </location>
</feature>
<evidence type="ECO:0000259" key="10">
    <source>
        <dbReference type="Pfam" id="PF18113"/>
    </source>
</evidence>
<protein>
    <submittedName>
        <fullName evidence="11">FAD-dependent oxidoreductase</fullName>
    </submittedName>
</protein>
<dbReference type="PRINTS" id="PR00368">
    <property type="entry name" value="FADPNR"/>
</dbReference>
<comment type="subcellular location">
    <subcellularLocation>
        <location evidence="2">Cytoplasm</location>
    </subcellularLocation>
</comment>
<evidence type="ECO:0000256" key="4">
    <source>
        <dbReference type="ARBA" id="ARBA00022490"/>
    </source>
</evidence>
<keyword evidence="5" id="KW-0285">Flavoprotein</keyword>
<keyword evidence="12" id="KW-1185">Reference proteome</keyword>
<evidence type="ECO:0000313" key="12">
    <source>
        <dbReference type="Proteomes" id="UP000075187"/>
    </source>
</evidence>
<dbReference type="InterPro" id="IPR036188">
    <property type="entry name" value="FAD/NAD-bd_sf"/>
</dbReference>
<keyword evidence="7" id="KW-0560">Oxidoreductase</keyword>
<evidence type="ECO:0000256" key="2">
    <source>
        <dbReference type="ARBA" id="ARBA00004496"/>
    </source>
</evidence>
<evidence type="ECO:0000313" key="11">
    <source>
        <dbReference type="EMBL" id="AMQ83049.1"/>
    </source>
</evidence>
<keyword evidence="8" id="KW-0520">NAD</keyword>
<dbReference type="Pfam" id="PF18113">
    <property type="entry name" value="Rbx_binding"/>
    <property type="match status" value="1"/>
</dbReference>
<evidence type="ECO:0000256" key="1">
    <source>
        <dbReference type="ARBA" id="ARBA00001974"/>
    </source>
</evidence>
<evidence type="ECO:0000256" key="3">
    <source>
        <dbReference type="ARBA" id="ARBA00006442"/>
    </source>
</evidence>
<keyword evidence="4" id="KW-0963">Cytoplasm</keyword>
<dbReference type="InterPro" id="IPR023753">
    <property type="entry name" value="FAD/NAD-binding_dom"/>
</dbReference>
<proteinExistence type="inferred from homology"/>
<dbReference type="EMBL" id="CP014205">
    <property type="protein sequence ID" value="AMQ83049.1"/>
    <property type="molecule type" value="Genomic_DNA"/>
</dbReference>
<dbReference type="Gene3D" id="3.50.50.60">
    <property type="entry name" value="FAD/NAD(P)-binding domain"/>
    <property type="match status" value="2"/>
</dbReference>